<keyword evidence="2" id="KW-1185">Reference proteome</keyword>
<proteinExistence type="predicted"/>
<dbReference type="InterPro" id="IPR001680">
    <property type="entry name" value="WD40_rpt"/>
</dbReference>
<comment type="caution">
    <text evidence="1">The sequence shown here is derived from an EMBL/GenBank/DDBJ whole genome shotgun (WGS) entry which is preliminary data.</text>
</comment>
<accession>A0A8S1YPU5</accession>
<sequence>MYQHVIDQNQEVQKQIYKYEICLAIAIAIKNDNSMLLTGWDNKVLAHIFKQGKLKQIKFLHQHESEISTLNFCSRNSNIISGSLDGSIIIQSIQQISTTKWIQKLKGQDDIMCLAISPLSEDLIVSGSRDNSIKFWQCISKQFSCTQTIQEHNNCVCGLSINEQENTVISCSLDQLIIIFEQVKNNNYVSWVVKQKILVDQYGYRISFINQNIFVFQPEQIIDSKLLIYTLNDQKLFFQSNHLSIKDGGISCYYFFPLIYNLKKNILINKNNNNINVIRVLKQNKEEECVEFRLEQIIEFENSCIFGTLSNDGEYLVTWDETYKQIQIRKYQEME</sequence>
<name>A0A8S1YPU5_9CILI</name>
<dbReference type="SMART" id="SM00320">
    <property type="entry name" value="WD40"/>
    <property type="match status" value="3"/>
</dbReference>
<dbReference type="PANTHER" id="PTHR19920">
    <property type="entry name" value="WD40 PROTEIN CIAO1"/>
    <property type="match status" value="1"/>
</dbReference>
<dbReference type="GO" id="GO:0097361">
    <property type="term" value="C:cytosolic [4Fe-4S] assembly targeting complex"/>
    <property type="evidence" value="ECO:0007669"/>
    <property type="project" value="TreeGrafter"/>
</dbReference>
<reference evidence="1" key="1">
    <citation type="submission" date="2021-01" db="EMBL/GenBank/DDBJ databases">
        <authorList>
            <consortium name="Genoscope - CEA"/>
            <person name="William W."/>
        </authorList>
    </citation>
    <scope>NUCLEOTIDE SEQUENCE</scope>
</reference>
<organism evidence="1 2">
    <name type="scientific">Paramecium pentaurelia</name>
    <dbReference type="NCBI Taxonomy" id="43138"/>
    <lineage>
        <taxon>Eukaryota</taxon>
        <taxon>Sar</taxon>
        <taxon>Alveolata</taxon>
        <taxon>Ciliophora</taxon>
        <taxon>Intramacronucleata</taxon>
        <taxon>Oligohymenophorea</taxon>
        <taxon>Peniculida</taxon>
        <taxon>Parameciidae</taxon>
        <taxon>Paramecium</taxon>
    </lineage>
</organism>
<dbReference type="EMBL" id="CAJJDO010000187">
    <property type="protein sequence ID" value="CAD8213812.1"/>
    <property type="molecule type" value="Genomic_DNA"/>
</dbReference>
<evidence type="ECO:0000313" key="2">
    <source>
        <dbReference type="Proteomes" id="UP000689195"/>
    </source>
</evidence>
<evidence type="ECO:0000313" key="1">
    <source>
        <dbReference type="EMBL" id="CAD8213812.1"/>
    </source>
</evidence>
<gene>
    <name evidence="1" type="ORF">PPENT_87.1.T1870009</name>
</gene>
<dbReference type="GO" id="GO:0016226">
    <property type="term" value="P:iron-sulfur cluster assembly"/>
    <property type="evidence" value="ECO:0007669"/>
    <property type="project" value="TreeGrafter"/>
</dbReference>
<dbReference type="Proteomes" id="UP000689195">
    <property type="component" value="Unassembled WGS sequence"/>
</dbReference>
<dbReference type="Pfam" id="PF00400">
    <property type="entry name" value="WD40"/>
    <property type="match status" value="3"/>
</dbReference>
<dbReference type="PANTHER" id="PTHR19920:SF0">
    <property type="entry name" value="CYTOSOLIC IRON-SULFUR PROTEIN ASSEMBLY PROTEIN CIAO1-RELATED"/>
    <property type="match status" value="1"/>
</dbReference>
<dbReference type="AlphaFoldDB" id="A0A8S1YPU5"/>
<protein>
    <submittedName>
        <fullName evidence="1">Uncharacterized protein</fullName>
    </submittedName>
</protein>
<dbReference type="OrthoDB" id="309769at2759"/>